<evidence type="ECO:0000313" key="4">
    <source>
        <dbReference type="Proteomes" id="UP000789901"/>
    </source>
</evidence>
<sequence>MSEYEVVAVVVETVELKRLGFEVIYVGGKNDGGIDIRARIRGIDFVFQCKNWERPIEIKQVSTLVPEEQYSANINASCEMNSEGNLEQIDSRYGNTSASDITDNTSNSDEPDEDKEIKEFLDRVHKENISNEIRERNRKKKLQSQQNTSNIQSEVNLVIGQAQNTEVKIPYNKRVEQNLRHDLFVFIKENNNKINNHKNIADLFILVIKISALSQKVSSEDIINGKDEPLPEEDVSVPDNSLDSNSESSDNENSYDENPYAFDDYHDNENDDE</sequence>
<feature type="compositionally biased region" description="Low complexity" evidence="1">
    <location>
        <begin position="239"/>
        <end position="248"/>
    </location>
</feature>
<evidence type="ECO:0000259" key="2">
    <source>
        <dbReference type="Pfam" id="PF04471"/>
    </source>
</evidence>
<feature type="region of interest" description="Disordered" evidence="1">
    <location>
        <begin position="93"/>
        <end position="114"/>
    </location>
</feature>
<protein>
    <submittedName>
        <fullName evidence="3">33222_t:CDS:1</fullName>
    </submittedName>
</protein>
<feature type="non-terminal residue" evidence="3">
    <location>
        <position position="273"/>
    </location>
</feature>
<feature type="domain" description="Restriction endonuclease type IV Mrr" evidence="2">
    <location>
        <begin position="16"/>
        <end position="65"/>
    </location>
</feature>
<feature type="region of interest" description="Disordered" evidence="1">
    <location>
        <begin position="223"/>
        <end position="273"/>
    </location>
</feature>
<feature type="compositionally biased region" description="Basic and acidic residues" evidence="1">
    <location>
        <begin position="263"/>
        <end position="273"/>
    </location>
</feature>
<proteinExistence type="predicted"/>
<dbReference type="InterPro" id="IPR007560">
    <property type="entry name" value="Restrct_endonuc_IV_Mrr"/>
</dbReference>
<gene>
    <name evidence="3" type="ORF">GMARGA_LOCUS28631</name>
</gene>
<evidence type="ECO:0000313" key="3">
    <source>
        <dbReference type="EMBL" id="CAG8824644.1"/>
    </source>
</evidence>
<comment type="caution">
    <text evidence="3">The sequence shown here is derived from an EMBL/GenBank/DDBJ whole genome shotgun (WGS) entry which is preliminary data.</text>
</comment>
<reference evidence="3 4" key="1">
    <citation type="submission" date="2021-06" db="EMBL/GenBank/DDBJ databases">
        <authorList>
            <person name="Kallberg Y."/>
            <person name="Tangrot J."/>
            <person name="Rosling A."/>
        </authorList>
    </citation>
    <scope>NUCLEOTIDE SEQUENCE [LARGE SCALE GENOMIC DNA]</scope>
    <source>
        <strain evidence="3 4">120-4 pot B 10/14</strain>
    </source>
</reference>
<name>A0ABN7WB18_GIGMA</name>
<dbReference type="EMBL" id="CAJVQB010036934">
    <property type="protein sequence ID" value="CAG8824644.1"/>
    <property type="molecule type" value="Genomic_DNA"/>
</dbReference>
<dbReference type="SUPFAM" id="SSF52980">
    <property type="entry name" value="Restriction endonuclease-like"/>
    <property type="match status" value="1"/>
</dbReference>
<dbReference type="Pfam" id="PF04471">
    <property type="entry name" value="Mrr_cat"/>
    <property type="match status" value="1"/>
</dbReference>
<organism evidence="3 4">
    <name type="scientific">Gigaspora margarita</name>
    <dbReference type="NCBI Taxonomy" id="4874"/>
    <lineage>
        <taxon>Eukaryota</taxon>
        <taxon>Fungi</taxon>
        <taxon>Fungi incertae sedis</taxon>
        <taxon>Mucoromycota</taxon>
        <taxon>Glomeromycotina</taxon>
        <taxon>Glomeromycetes</taxon>
        <taxon>Diversisporales</taxon>
        <taxon>Gigasporaceae</taxon>
        <taxon>Gigaspora</taxon>
    </lineage>
</organism>
<evidence type="ECO:0000256" key="1">
    <source>
        <dbReference type="SAM" id="MobiDB-lite"/>
    </source>
</evidence>
<accession>A0ABN7WB18</accession>
<feature type="compositionally biased region" description="Polar residues" evidence="1">
    <location>
        <begin position="93"/>
        <end position="108"/>
    </location>
</feature>
<dbReference type="InterPro" id="IPR011335">
    <property type="entry name" value="Restrct_endonuc-II-like"/>
</dbReference>
<dbReference type="Proteomes" id="UP000789901">
    <property type="component" value="Unassembled WGS sequence"/>
</dbReference>
<keyword evidence="4" id="KW-1185">Reference proteome</keyword>